<name>M7U0D5_EUTLA</name>
<feature type="transmembrane region" description="Helical" evidence="6">
    <location>
        <begin position="224"/>
        <end position="245"/>
    </location>
</feature>
<feature type="transmembrane region" description="Helical" evidence="6">
    <location>
        <begin position="320"/>
        <end position="353"/>
    </location>
</feature>
<organism evidence="7 8">
    <name type="scientific">Eutypa lata (strain UCR-EL1)</name>
    <name type="common">Grapevine dieback disease fungus</name>
    <name type="synonym">Eutypa armeniacae</name>
    <dbReference type="NCBI Taxonomy" id="1287681"/>
    <lineage>
        <taxon>Eukaryota</taxon>
        <taxon>Fungi</taxon>
        <taxon>Dikarya</taxon>
        <taxon>Ascomycota</taxon>
        <taxon>Pezizomycotina</taxon>
        <taxon>Sordariomycetes</taxon>
        <taxon>Xylariomycetidae</taxon>
        <taxon>Xylariales</taxon>
        <taxon>Diatrypaceae</taxon>
        <taxon>Eutypa</taxon>
    </lineage>
</organism>
<accession>M7U0D5</accession>
<dbReference type="Pfam" id="PF07690">
    <property type="entry name" value="MFS_1"/>
    <property type="match status" value="1"/>
</dbReference>
<keyword evidence="2 6" id="KW-0812">Transmembrane</keyword>
<dbReference type="KEGG" id="ela:UCREL1_567"/>
<feature type="transmembrane region" description="Helical" evidence="6">
    <location>
        <begin position="135"/>
        <end position="152"/>
    </location>
</feature>
<dbReference type="EMBL" id="KB705466">
    <property type="protein sequence ID" value="EMR72385.1"/>
    <property type="molecule type" value="Genomic_DNA"/>
</dbReference>
<dbReference type="SUPFAM" id="SSF103473">
    <property type="entry name" value="MFS general substrate transporter"/>
    <property type="match status" value="1"/>
</dbReference>
<dbReference type="OrthoDB" id="2585655at2759"/>
<keyword evidence="8" id="KW-1185">Reference proteome</keyword>
<dbReference type="PANTHER" id="PTHR23502">
    <property type="entry name" value="MAJOR FACILITATOR SUPERFAMILY"/>
    <property type="match status" value="1"/>
</dbReference>
<dbReference type="HOGENOM" id="CLU_008455_13_0_1"/>
<feature type="transmembrane region" description="Helical" evidence="6">
    <location>
        <begin position="199"/>
        <end position="218"/>
    </location>
</feature>
<dbReference type="GO" id="GO:0005886">
    <property type="term" value="C:plasma membrane"/>
    <property type="evidence" value="ECO:0007669"/>
    <property type="project" value="TreeGrafter"/>
</dbReference>
<dbReference type="InterPro" id="IPR036259">
    <property type="entry name" value="MFS_trans_sf"/>
</dbReference>
<evidence type="ECO:0000256" key="1">
    <source>
        <dbReference type="ARBA" id="ARBA00004141"/>
    </source>
</evidence>
<evidence type="ECO:0000313" key="8">
    <source>
        <dbReference type="Proteomes" id="UP000012174"/>
    </source>
</evidence>
<evidence type="ECO:0000256" key="3">
    <source>
        <dbReference type="ARBA" id="ARBA00022989"/>
    </source>
</evidence>
<feature type="transmembrane region" description="Helical" evidence="6">
    <location>
        <begin position="406"/>
        <end position="426"/>
    </location>
</feature>
<evidence type="ECO:0000256" key="2">
    <source>
        <dbReference type="ARBA" id="ARBA00022692"/>
    </source>
</evidence>
<feature type="transmembrane region" description="Helical" evidence="6">
    <location>
        <begin position="164"/>
        <end position="187"/>
    </location>
</feature>
<feature type="transmembrane region" description="Helical" evidence="6">
    <location>
        <begin position="469"/>
        <end position="488"/>
    </location>
</feature>
<proteinExistence type="predicted"/>
<dbReference type="eggNOG" id="KOG0255">
    <property type="taxonomic scope" value="Eukaryota"/>
</dbReference>
<reference evidence="8" key="1">
    <citation type="journal article" date="2013" name="Genome Announc.">
        <title>Draft genome sequence of the grapevine dieback fungus Eutypa lata UCR-EL1.</title>
        <authorList>
            <person name="Blanco-Ulate B."/>
            <person name="Rolshausen P.E."/>
            <person name="Cantu D."/>
        </authorList>
    </citation>
    <scope>NUCLEOTIDE SEQUENCE [LARGE SCALE GENOMIC DNA]</scope>
    <source>
        <strain evidence="8">UCR-EL1</strain>
    </source>
</reference>
<keyword evidence="3 6" id="KW-1133">Transmembrane helix</keyword>
<feature type="region of interest" description="Disordered" evidence="5">
    <location>
        <begin position="14"/>
        <end position="37"/>
    </location>
</feature>
<gene>
    <name evidence="7" type="ORF">UCREL1_567</name>
</gene>
<protein>
    <submittedName>
        <fullName evidence="7">Putative mfs transporter protein</fullName>
    </submittedName>
</protein>
<dbReference type="OMA" id="TYVIDCH"/>
<comment type="subcellular location">
    <subcellularLocation>
        <location evidence="1">Membrane</location>
        <topology evidence="1">Multi-pass membrane protein</topology>
    </subcellularLocation>
</comment>
<evidence type="ECO:0000256" key="4">
    <source>
        <dbReference type="ARBA" id="ARBA00023136"/>
    </source>
</evidence>
<dbReference type="GO" id="GO:0022857">
    <property type="term" value="F:transmembrane transporter activity"/>
    <property type="evidence" value="ECO:0007669"/>
    <property type="project" value="InterPro"/>
</dbReference>
<evidence type="ECO:0000256" key="5">
    <source>
        <dbReference type="SAM" id="MobiDB-lite"/>
    </source>
</evidence>
<evidence type="ECO:0000256" key="6">
    <source>
        <dbReference type="SAM" id="Phobius"/>
    </source>
</evidence>
<dbReference type="AlphaFoldDB" id="M7U0D5"/>
<sequence length="538" mass="57984">MGFGVLEDYHLDTVPGTSKVGESENAGSSSDAASTSELKKDGDIILVPQPSDSPNDPLNWSVAWKNAQMGILAFSSGVTISLGPMISPGLVLIGQQYDIDADTVSTFMVGTIVLFTGAITFFTASGANIWGKRPFFVISTMLLLVSNVWGYFADSFTSLAAMRIFQGIASAPLETLVTSTVSDLFFVHQRGLRLSLWNVMLATGVLIGGSQIVSGFIIESLGVPAAFGIAAAVYCVVLPAMYFVVVETTYTKPRGPLAQAKSVEEILAEKAGGAREAWMEDDEEDPAKEPKEPYVSQLRLFRGRLSQQSFWKAAVKPFPLIAFPAVLFSTLVYASFFCWLLMIGVLSVSIFAAPPYNLNPAEIGLTNVPLAIGALVFTPISGWMADAVPMWMAKRNGGVYEPEFRLVLMAIAIPLSTAGFIGFGVAAAKGLSLTWCLVWITMHSIAVPFASQASISYVIDCHTQDANQAFVTINFVKALMSFLASSVSNGLLQKYGPESLFVGIALLNLGISLFTIPSYIYGKRLRSWVARSEWARKI</sequence>
<evidence type="ECO:0000313" key="7">
    <source>
        <dbReference type="EMBL" id="EMR72385.1"/>
    </source>
</evidence>
<feature type="transmembrane region" description="Helical" evidence="6">
    <location>
        <begin position="432"/>
        <end position="457"/>
    </location>
</feature>
<dbReference type="Gene3D" id="1.20.1250.20">
    <property type="entry name" value="MFS general substrate transporter like domains"/>
    <property type="match status" value="1"/>
</dbReference>
<dbReference type="PANTHER" id="PTHR23502:SF20">
    <property type="entry name" value="TRANSPORTER, PUTATIVE (AFU_ORTHOLOGUE AFUA_6G13880)-RELATED"/>
    <property type="match status" value="1"/>
</dbReference>
<feature type="transmembrane region" description="Helical" evidence="6">
    <location>
        <begin position="71"/>
        <end position="93"/>
    </location>
</feature>
<feature type="transmembrane region" description="Helical" evidence="6">
    <location>
        <begin position="500"/>
        <end position="521"/>
    </location>
</feature>
<feature type="transmembrane region" description="Helical" evidence="6">
    <location>
        <begin position="105"/>
        <end position="123"/>
    </location>
</feature>
<feature type="compositionally biased region" description="Polar residues" evidence="5">
    <location>
        <begin position="25"/>
        <end position="36"/>
    </location>
</feature>
<dbReference type="Proteomes" id="UP000012174">
    <property type="component" value="Unassembled WGS sequence"/>
</dbReference>
<feature type="transmembrane region" description="Helical" evidence="6">
    <location>
        <begin position="365"/>
        <end position="385"/>
    </location>
</feature>
<keyword evidence="4 6" id="KW-0472">Membrane</keyword>
<dbReference type="InterPro" id="IPR011701">
    <property type="entry name" value="MFS"/>
</dbReference>